<feature type="non-terminal residue" evidence="1">
    <location>
        <position position="104"/>
    </location>
</feature>
<dbReference type="InterPro" id="IPR039782">
    <property type="entry name" value="VPS13B"/>
</dbReference>
<proteinExistence type="predicted"/>
<gene>
    <name evidence="1" type="ORF">SPARVUS_LOCUS1111116</name>
</gene>
<dbReference type="EMBL" id="CATNWA010000427">
    <property type="protein sequence ID" value="CAI9536927.1"/>
    <property type="molecule type" value="Genomic_DNA"/>
</dbReference>
<reference evidence="1" key="1">
    <citation type="submission" date="2023-05" db="EMBL/GenBank/DDBJ databases">
        <authorList>
            <person name="Stuckert A."/>
        </authorList>
    </citation>
    <scope>NUCLEOTIDE SEQUENCE</scope>
</reference>
<feature type="non-terminal residue" evidence="1">
    <location>
        <position position="1"/>
    </location>
</feature>
<dbReference type="PANTHER" id="PTHR12517">
    <property type="entry name" value="VACUOLAR PROTEIN SORTING-ASSOCIATED PROTEIN 13B"/>
    <property type="match status" value="1"/>
</dbReference>
<comment type="caution">
    <text evidence="1">The sequence shown here is derived from an EMBL/GenBank/DDBJ whole genome shotgun (WGS) entry which is preliminary data.</text>
</comment>
<dbReference type="PANTHER" id="PTHR12517:SF0">
    <property type="entry name" value="INTERMEMBRANE LIPID TRANSFER PROTEIN VPS13B"/>
    <property type="match status" value="1"/>
</dbReference>
<evidence type="ECO:0000313" key="1">
    <source>
        <dbReference type="EMBL" id="CAI9536927.1"/>
    </source>
</evidence>
<protein>
    <submittedName>
        <fullName evidence="1">Uncharacterized protein</fullName>
    </submittedName>
</protein>
<keyword evidence="2" id="KW-1185">Reference proteome</keyword>
<evidence type="ECO:0000313" key="2">
    <source>
        <dbReference type="Proteomes" id="UP001162483"/>
    </source>
</evidence>
<dbReference type="Proteomes" id="UP001162483">
    <property type="component" value="Unassembled WGS sequence"/>
</dbReference>
<organism evidence="1 2">
    <name type="scientific">Staurois parvus</name>
    <dbReference type="NCBI Taxonomy" id="386267"/>
    <lineage>
        <taxon>Eukaryota</taxon>
        <taxon>Metazoa</taxon>
        <taxon>Chordata</taxon>
        <taxon>Craniata</taxon>
        <taxon>Vertebrata</taxon>
        <taxon>Euteleostomi</taxon>
        <taxon>Amphibia</taxon>
        <taxon>Batrachia</taxon>
        <taxon>Anura</taxon>
        <taxon>Neobatrachia</taxon>
        <taxon>Ranoidea</taxon>
        <taxon>Ranidae</taxon>
        <taxon>Staurois</taxon>
    </lineage>
</organism>
<accession>A0ABN9ALL9</accession>
<sequence length="104" mass="11829">EACFFTCGESLSSKGNTYLTNSLFDYRSPENNGIRAEFILDSSSHKETYTEIAGMQRFGAFYMDYLYTMECTSGKGSVSQQEFPTLKPEEISNMKEMSIKRLVI</sequence>
<name>A0ABN9ALL9_9NEOB</name>